<dbReference type="Pfam" id="PF04082">
    <property type="entry name" value="Fungal_trans"/>
    <property type="match status" value="1"/>
</dbReference>
<dbReference type="AlphaFoldDB" id="A0A194VTQ2"/>
<dbReference type="GO" id="GO:0008270">
    <property type="term" value="F:zinc ion binding"/>
    <property type="evidence" value="ECO:0007669"/>
    <property type="project" value="InterPro"/>
</dbReference>
<evidence type="ECO:0000256" key="7">
    <source>
        <dbReference type="SAM" id="SignalP"/>
    </source>
</evidence>
<proteinExistence type="predicted"/>
<feature type="signal peptide" evidence="7">
    <location>
        <begin position="1"/>
        <end position="20"/>
    </location>
</feature>
<keyword evidence="3" id="KW-0805">Transcription regulation</keyword>
<sequence>MLALSRSLGVVGFIVRLAMAMALHRDTSSYSEVSAYEAEMRRRIWGTVVFLDLDAAIKSGLPPCIRQDDSDTAVPLNVNDTQLSISASQVQSNSALIALSQPRNNWTDSSFQIRLTESYPIVLKVLSIVNSTKPDMDSQTVEECDRKLRDNLRETKSMFAHLLGALPDMEKVLVLQQTMFEVFIRRILLALHHACVRDAHYSRVYELSHVSILECSLALLYAQQTLQEKRERLPSMLWFADLYQGEFSIAMLHVINGLRKNEFPEAEPAASKAQQQQIPRVQARVTTLAAMRASHGILEASVGRSFHLFRVFLGITLSIAAFEASERGEALPEAMQKAAERAIEVAEKQRGLTGHGS</sequence>
<gene>
    <name evidence="9" type="ORF">VM1G_02756</name>
</gene>
<keyword evidence="7" id="KW-0732">Signal</keyword>
<dbReference type="CDD" id="cd12148">
    <property type="entry name" value="fungal_TF_MHR"/>
    <property type="match status" value="1"/>
</dbReference>
<dbReference type="SMART" id="SM00906">
    <property type="entry name" value="Fungal_trans"/>
    <property type="match status" value="1"/>
</dbReference>
<feature type="domain" description="Xylanolytic transcriptional activator regulatory" evidence="8">
    <location>
        <begin position="7"/>
        <end position="81"/>
    </location>
</feature>
<dbReference type="PANTHER" id="PTHR31944">
    <property type="entry name" value="HEME-RESPONSIVE ZINC FINGER TRANSCRIPTION FACTOR HAP1"/>
    <property type="match status" value="1"/>
</dbReference>
<evidence type="ECO:0000313" key="10">
    <source>
        <dbReference type="Proteomes" id="UP000078559"/>
    </source>
</evidence>
<evidence type="ECO:0000256" key="6">
    <source>
        <dbReference type="ARBA" id="ARBA00023242"/>
    </source>
</evidence>
<dbReference type="GO" id="GO:0000978">
    <property type="term" value="F:RNA polymerase II cis-regulatory region sequence-specific DNA binding"/>
    <property type="evidence" value="ECO:0007669"/>
    <property type="project" value="TreeGrafter"/>
</dbReference>
<dbReference type="InterPro" id="IPR007219">
    <property type="entry name" value="XnlR_reg_dom"/>
</dbReference>
<keyword evidence="6" id="KW-0539">Nucleus</keyword>
<evidence type="ECO:0000313" key="9">
    <source>
        <dbReference type="EMBL" id="KUI67372.1"/>
    </source>
</evidence>
<accession>A0A194VTQ2</accession>
<feature type="chain" id="PRO_5008266814" description="Xylanolytic transcriptional activator regulatory domain-containing protein" evidence="7">
    <location>
        <begin position="21"/>
        <end position="357"/>
    </location>
</feature>
<organism evidence="9 10">
    <name type="scientific">Cytospora mali</name>
    <name type="common">Apple Valsa canker fungus</name>
    <name type="synonym">Valsa mali</name>
    <dbReference type="NCBI Taxonomy" id="578113"/>
    <lineage>
        <taxon>Eukaryota</taxon>
        <taxon>Fungi</taxon>
        <taxon>Dikarya</taxon>
        <taxon>Ascomycota</taxon>
        <taxon>Pezizomycotina</taxon>
        <taxon>Sordariomycetes</taxon>
        <taxon>Sordariomycetidae</taxon>
        <taxon>Diaporthales</taxon>
        <taxon>Cytosporaceae</taxon>
        <taxon>Cytospora</taxon>
    </lineage>
</organism>
<protein>
    <recommendedName>
        <fullName evidence="8">Xylanolytic transcriptional activator regulatory domain-containing protein</fullName>
    </recommendedName>
</protein>
<evidence type="ECO:0000256" key="3">
    <source>
        <dbReference type="ARBA" id="ARBA00023015"/>
    </source>
</evidence>
<dbReference type="Proteomes" id="UP000078559">
    <property type="component" value="Chromosome 3"/>
</dbReference>
<evidence type="ECO:0000259" key="8">
    <source>
        <dbReference type="SMART" id="SM00906"/>
    </source>
</evidence>
<evidence type="ECO:0000256" key="4">
    <source>
        <dbReference type="ARBA" id="ARBA00023125"/>
    </source>
</evidence>
<name>A0A194VTQ2_CYTMA</name>
<dbReference type="InterPro" id="IPR051430">
    <property type="entry name" value="Fungal_TF_Env_Response"/>
</dbReference>
<evidence type="ECO:0000256" key="1">
    <source>
        <dbReference type="ARBA" id="ARBA00022723"/>
    </source>
</evidence>
<dbReference type="GO" id="GO:0006351">
    <property type="term" value="P:DNA-templated transcription"/>
    <property type="evidence" value="ECO:0007669"/>
    <property type="project" value="InterPro"/>
</dbReference>
<evidence type="ECO:0000256" key="5">
    <source>
        <dbReference type="ARBA" id="ARBA00023163"/>
    </source>
</evidence>
<evidence type="ECO:0000256" key="2">
    <source>
        <dbReference type="ARBA" id="ARBA00022833"/>
    </source>
</evidence>
<dbReference type="GO" id="GO:0001228">
    <property type="term" value="F:DNA-binding transcription activator activity, RNA polymerase II-specific"/>
    <property type="evidence" value="ECO:0007669"/>
    <property type="project" value="TreeGrafter"/>
</dbReference>
<dbReference type="SMR" id="A0A194VTQ2"/>
<dbReference type="GO" id="GO:0005634">
    <property type="term" value="C:nucleus"/>
    <property type="evidence" value="ECO:0007669"/>
    <property type="project" value="TreeGrafter"/>
</dbReference>
<reference evidence="9" key="1">
    <citation type="submission" date="2014-12" db="EMBL/GenBank/DDBJ databases">
        <title>Genome Sequence of Valsa Canker Pathogens Uncovers a Specific Adaption of Colonization on Woody Bark.</title>
        <authorList>
            <person name="Yin Z."/>
            <person name="Liu H."/>
            <person name="Gao X."/>
            <person name="Li Z."/>
            <person name="Song N."/>
            <person name="Ke X."/>
            <person name="Dai Q."/>
            <person name="Wu Y."/>
            <person name="Sun Y."/>
            <person name="Xu J.-R."/>
            <person name="Kang Z.K."/>
            <person name="Wang L."/>
            <person name="Huang L."/>
        </authorList>
    </citation>
    <scope>NUCLEOTIDE SEQUENCE [LARGE SCALE GENOMIC DNA]</scope>
    <source>
        <strain evidence="9">03-8</strain>
    </source>
</reference>
<dbReference type="EMBL" id="CM003100">
    <property type="protein sequence ID" value="KUI67372.1"/>
    <property type="molecule type" value="Genomic_DNA"/>
</dbReference>
<keyword evidence="1" id="KW-0479">Metal-binding</keyword>
<keyword evidence="5" id="KW-0804">Transcription</keyword>
<dbReference type="PANTHER" id="PTHR31944:SF131">
    <property type="entry name" value="HEME-RESPONSIVE ZINC FINGER TRANSCRIPTION FACTOR HAP1"/>
    <property type="match status" value="1"/>
</dbReference>
<keyword evidence="2" id="KW-0862">Zinc</keyword>
<keyword evidence="10" id="KW-1185">Reference proteome</keyword>
<keyword evidence="4" id="KW-0238">DNA-binding</keyword>
<dbReference type="OrthoDB" id="4236860at2759"/>